<proteinExistence type="predicted"/>
<reference evidence="1 2" key="1">
    <citation type="submission" date="2011-03" db="EMBL/GenBank/DDBJ databases">
        <title>Deep-sequencing identification of multiple resistance mechanism for the high antibiotic-resistance strain Streptococcus suis R61.</title>
        <authorList>
            <person name="Hu P."/>
            <person name="Yang M."/>
            <person name="Jin M."/>
            <person name="Xiao J."/>
        </authorList>
    </citation>
    <scope>NUCLEOTIDE SEQUENCE [LARGE SCALE GENOMIC DNA]</scope>
    <source>
        <strain evidence="1 2">R61</strain>
    </source>
</reference>
<accession>A0AA87F8M8</accession>
<dbReference type="Proteomes" id="UP000004014">
    <property type="component" value="Unassembled WGS sequence"/>
</dbReference>
<sequence>MIFKCKEENVRILKKLINFYCKIRTLVVNEENPFVSYDIIKKE</sequence>
<evidence type="ECO:0000313" key="2">
    <source>
        <dbReference type="Proteomes" id="UP000004014"/>
    </source>
</evidence>
<comment type="caution">
    <text evidence="1">The sequence shown here is derived from an EMBL/GenBank/DDBJ whole genome shotgun (WGS) entry which is preliminary data.</text>
</comment>
<protein>
    <submittedName>
        <fullName evidence="1">Uncharacterized protein</fullName>
    </submittedName>
</protein>
<evidence type="ECO:0000313" key="1">
    <source>
        <dbReference type="EMBL" id="EHC03103.1"/>
    </source>
</evidence>
<dbReference type="EMBL" id="AEYY01000026">
    <property type="protein sequence ID" value="EHC03103.1"/>
    <property type="molecule type" value="Genomic_DNA"/>
</dbReference>
<dbReference type="AlphaFoldDB" id="A0AA87F8M8"/>
<organism evidence="1 2">
    <name type="scientific">Streptococcus suis R61</name>
    <dbReference type="NCBI Taxonomy" id="996306"/>
    <lineage>
        <taxon>Bacteria</taxon>
        <taxon>Bacillati</taxon>
        <taxon>Bacillota</taxon>
        <taxon>Bacilli</taxon>
        <taxon>Lactobacillales</taxon>
        <taxon>Streptococcaceae</taxon>
        <taxon>Streptococcus</taxon>
    </lineage>
</organism>
<gene>
    <name evidence="1" type="ORF">SSUR61_0835</name>
</gene>
<name>A0AA87F8M8_STRSU</name>